<evidence type="ECO:0000256" key="2">
    <source>
        <dbReference type="ARBA" id="ARBA00009025"/>
    </source>
</evidence>
<feature type="transmembrane region" description="Helical" evidence="7">
    <location>
        <begin position="329"/>
        <end position="349"/>
    </location>
</feature>
<feature type="transmembrane region" description="Helical" evidence="7">
    <location>
        <begin position="53"/>
        <end position="73"/>
    </location>
</feature>
<organism evidence="9 10">
    <name type="scientific">Chloracidobacterium sp. N</name>
    <dbReference type="NCBI Taxonomy" id="2821540"/>
    <lineage>
        <taxon>Bacteria</taxon>
        <taxon>Pseudomonadati</taxon>
        <taxon>Acidobacteriota</taxon>
        <taxon>Terriglobia</taxon>
        <taxon>Terriglobales</taxon>
        <taxon>Acidobacteriaceae</taxon>
        <taxon>Chloracidobacterium</taxon>
        <taxon>Chloracidobacterium aggregatum</taxon>
    </lineage>
</organism>
<dbReference type="InterPro" id="IPR001750">
    <property type="entry name" value="ND/Mrp_TM"/>
</dbReference>
<feature type="transmembrane region" description="Helical" evidence="7">
    <location>
        <begin position="294"/>
        <end position="317"/>
    </location>
</feature>
<keyword evidence="4 7" id="KW-1133">Transmembrane helix</keyword>
<accession>A0ABX8B2E8</accession>
<feature type="domain" description="NADH:quinone oxidoreductase/Mrp antiporter transmembrane" evidence="8">
    <location>
        <begin position="148"/>
        <end position="209"/>
    </location>
</feature>
<comment type="similarity">
    <text evidence="2">Belongs to the complex I subunit 4 family.</text>
</comment>
<dbReference type="PANTHER" id="PTHR43507:SF1">
    <property type="entry name" value="NADH-UBIQUINONE OXIDOREDUCTASE CHAIN 4"/>
    <property type="match status" value="1"/>
</dbReference>
<feature type="transmembrane region" description="Helical" evidence="7">
    <location>
        <begin position="389"/>
        <end position="408"/>
    </location>
</feature>
<evidence type="ECO:0000256" key="4">
    <source>
        <dbReference type="ARBA" id="ARBA00022989"/>
    </source>
</evidence>
<dbReference type="Pfam" id="PF00361">
    <property type="entry name" value="Proton_antipo_M"/>
    <property type="match status" value="2"/>
</dbReference>
<dbReference type="NCBIfam" id="TIGR01972">
    <property type="entry name" value="NDH_I_M"/>
    <property type="match status" value="1"/>
</dbReference>
<evidence type="ECO:0000313" key="10">
    <source>
        <dbReference type="Proteomes" id="UP000677668"/>
    </source>
</evidence>
<dbReference type="InterPro" id="IPR003918">
    <property type="entry name" value="NADH_UbQ_OxRdtase"/>
</dbReference>
<feature type="transmembrane region" description="Helical" evidence="7">
    <location>
        <begin position="361"/>
        <end position="382"/>
    </location>
</feature>
<evidence type="ECO:0000256" key="7">
    <source>
        <dbReference type="SAM" id="Phobius"/>
    </source>
</evidence>
<feature type="transmembrane region" description="Helical" evidence="7">
    <location>
        <begin position="16"/>
        <end position="41"/>
    </location>
</feature>
<sequence length="607" mass="66311">MILSNVFLASSGPAELYFGPIGILSLVTWLPLVGGVIVFFLDKRRTDLIKQFATLWMTLCFLASLPLVLMWNYDVRGLQFMETAAWIPAIGAKYQMGVDGLALTLVMLTTFLGPIVALCSWSYIEKREKEYYALLLIMQSFMIGVFAAADLFLFYVFFEVMLVPMYLLIGIWGGERRLYSAIKFFIYTLVGSLLMLVAVFKFYFTAAETAARYPNEVRAAAEVIVGNNAPMRGMVLEGIETARRAGVYRAALAGGGTYDAEPTAYGTFNIYALQAIGSARDGQGNPLVPLSLQLWLFAGFALALAIKVPMVPFHTWLPDAHVEAPTAGSAILAGILLKIGTYGFVRFNFPMFPDAAMDARVASVMATLAILGIVYGSLVALAQKDMKKTIAYSSVAHMGTTMLSLFAFNPNGINGAALQMLSHGVTSAALFIMIGILYERRHTRQIADYGGIVISMPAFSVMFMIATMASVGLPLLNGFVGEFIGLRGVFEANITWAFWGTTGIILGAAYMLWLYERVFLGPVKNPKNADLPDLNAREWAYLTPLVAAMIIFGVYPKPLVTLLNGTTEVVVRQMRPNYFAQRDAARIEKAAAGKAAVSPTRASETPQ</sequence>
<keyword evidence="5 7" id="KW-0472">Membrane</keyword>
<comment type="subcellular location">
    <subcellularLocation>
        <location evidence="1">Endomembrane system</location>
        <topology evidence="1">Multi-pass membrane protein</topology>
    </subcellularLocation>
    <subcellularLocation>
        <location evidence="6">Membrane</location>
        <topology evidence="6">Multi-pass membrane protein</topology>
    </subcellularLocation>
</comment>
<feature type="transmembrane region" description="Helical" evidence="7">
    <location>
        <begin position="450"/>
        <end position="476"/>
    </location>
</feature>
<keyword evidence="10" id="KW-1185">Reference proteome</keyword>
<reference evidence="9 10" key="1">
    <citation type="submission" date="2021-03" db="EMBL/GenBank/DDBJ databases">
        <title>Genomic and phenotypic characterization of Chloracidobacterium isolates provides evidence for multiple species.</title>
        <authorList>
            <person name="Saini M.K."/>
            <person name="Costas A.M.G."/>
            <person name="Tank M."/>
            <person name="Bryant D.A."/>
        </authorList>
    </citation>
    <scope>NUCLEOTIDE SEQUENCE [LARGE SCALE GENOMIC DNA]</scope>
    <source>
        <strain evidence="9 10">N</strain>
    </source>
</reference>
<evidence type="ECO:0000256" key="3">
    <source>
        <dbReference type="ARBA" id="ARBA00022692"/>
    </source>
</evidence>
<feature type="transmembrane region" description="Helical" evidence="7">
    <location>
        <begin position="131"/>
        <end position="148"/>
    </location>
</feature>
<evidence type="ECO:0000256" key="5">
    <source>
        <dbReference type="ARBA" id="ARBA00023136"/>
    </source>
</evidence>
<evidence type="ECO:0000256" key="1">
    <source>
        <dbReference type="ARBA" id="ARBA00004127"/>
    </source>
</evidence>
<feature type="transmembrane region" description="Helical" evidence="7">
    <location>
        <begin position="420"/>
        <end position="438"/>
    </location>
</feature>
<proteinExistence type="inferred from homology"/>
<protein>
    <submittedName>
        <fullName evidence="9">NADH-quinone oxidoreductase subunit M</fullName>
    </submittedName>
</protein>
<name>A0ABX8B2E8_9BACT</name>
<dbReference type="PANTHER" id="PTHR43507">
    <property type="entry name" value="NADH-UBIQUINONE OXIDOREDUCTASE CHAIN 4"/>
    <property type="match status" value="1"/>
</dbReference>
<feature type="domain" description="NADH:quinone oxidoreductase/Mrp antiporter transmembrane" evidence="8">
    <location>
        <begin position="291"/>
        <end position="498"/>
    </location>
</feature>
<feature type="transmembrane region" description="Helical" evidence="7">
    <location>
        <begin position="101"/>
        <end position="124"/>
    </location>
</feature>
<dbReference type="RefSeq" id="WP_211422041.1">
    <property type="nucleotide sequence ID" value="NZ_CP072642.1"/>
</dbReference>
<dbReference type="EMBL" id="CP072642">
    <property type="protein sequence ID" value="QUV93681.1"/>
    <property type="molecule type" value="Genomic_DNA"/>
</dbReference>
<evidence type="ECO:0000259" key="8">
    <source>
        <dbReference type="Pfam" id="PF00361"/>
    </source>
</evidence>
<keyword evidence="3 6" id="KW-0812">Transmembrane</keyword>
<feature type="transmembrane region" description="Helical" evidence="7">
    <location>
        <begin position="184"/>
        <end position="204"/>
    </location>
</feature>
<dbReference type="InterPro" id="IPR010227">
    <property type="entry name" value="NADH_Q_OxRdtase_chainM/4"/>
</dbReference>
<dbReference type="Proteomes" id="UP000677668">
    <property type="component" value="Chromosome 1"/>
</dbReference>
<evidence type="ECO:0000313" key="9">
    <source>
        <dbReference type="EMBL" id="QUV93681.1"/>
    </source>
</evidence>
<dbReference type="PRINTS" id="PR01437">
    <property type="entry name" value="NUOXDRDTASE4"/>
</dbReference>
<feature type="transmembrane region" description="Helical" evidence="7">
    <location>
        <begin position="496"/>
        <end position="515"/>
    </location>
</feature>
<feature type="transmembrane region" description="Helical" evidence="7">
    <location>
        <begin position="154"/>
        <end position="172"/>
    </location>
</feature>
<evidence type="ECO:0000256" key="6">
    <source>
        <dbReference type="RuleBase" id="RU000320"/>
    </source>
</evidence>
<gene>
    <name evidence="9" type="ORF">J8C05_09940</name>
</gene>